<sequence>MDAGIIRAFKALYRRKWVDWKLTEIEQQRFTSTLDIYSGVFMIRSAWDQVKQSTFVNCWSAINQHEIQEREDTEAIHELLKQAFKDQSFTTEEVIDFIMDPEEQVDTTHAVPTDEKLILRVCGPKDVRQVPSSDENDEVIMVGRALLSLLAVTAVAIQTCTAELAQGTYNIRLSPSSHDRYIMRVGEDSLIVKTPDSNDPTETGKLWEVTIDSEDFNTIKPEGSDLFVGIADSPYHSGSPVVLDAQSFRWKVESLPNSEYLRRYIITTIKNDY</sequence>
<dbReference type="Pfam" id="PF03184">
    <property type="entry name" value="DDE_1"/>
    <property type="match status" value="1"/>
</dbReference>
<dbReference type="EMBL" id="JAAAHW010006632">
    <property type="protein sequence ID" value="KAF9957255.1"/>
    <property type="molecule type" value="Genomic_DNA"/>
</dbReference>
<evidence type="ECO:0000313" key="2">
    <source>
        <dbReference type="EMBL" id="KAF9957255.1"/>
    </source>
</evidence>
<dbReference type="InterPro" id="IPR004875">
    <property type="entry name" value="DDE_SF_endonuclease_dom"/>
</dbReference>
<feature type="domain" description="DDE-1" evidence="1">
    <location>
        <begin position="1"/>
        <end position="59"/>
    </location>
</feature>
<comment type="caution">
    <text evidence="2">The sequence shown here is derived from an EMBL/GenBank/DDBJ whole genome shotgun (WGS) entry which is preliminary data.</text>
</comment>
<feature type="non-terminal residue" evidence="2">
    <location>
        <position position="273"/>
    </location>
</feature>
<dbReference type="OrthoDB" id="2398648at2759"/>
<name>A0A9P6J1K2_9FUNG</name>
<evidence type="ECO:0000313" key="3">
    <source>
        <dbReference type="Proteomes" id="UP000749646"/>
    </source>
</evidence>
<dbReference type="GO" id="GO:0003676">
    <property type="term" value="F:nucleic acid binding"/>
    <property type="evidence" value="ECO:0007669"/>
    <property type="project" value="InterPro"/>
</dbReference>
<dbReference type="AlphaFoldDB" id="A0A9P6J1K2"/>
<dbReference type="Proteomes" id="UP000749646">
    <property type="component" value="Unassembled WGS sequence"/>
</dbReference>
<keyword evidence="3" id="KW-1185">Reference proteome</keyword>
<gene>
    <name evidence="2" type="ORF">BGZ65_002182</name>
</gene>
<reference evidence="2" key="1">
    <citation type="journal article" date="2020" name="Fungal Divers.">
        <title>Resolving the Mortierellaceae phylogeny through synthesis of multi-gene phylogenetics and phylogenomics.</title>
        <authorList>
            <person name="Vandepol N."/>
            <person name="Liber J."/>
            <person name="Desiro A."/>
            <person name="Na H."/>
            <person name="Kennedy M."/>
            <person name="Barry K."/>
            <person name="Grigoriev I.V."/>
            <person name="Miller A.N."/>
            <person name="O'Donnell K."/>
            <person name="Stajich J.E."/>
            <person name="Bonito G."/>
        </authorList>
    </citation>
    <scope>NUCLEOTIDE SEQUENCE</scope>
    <source>
        <strain evidence="2">MES-2147</strain>
    </source>
</reference>
<accession>A0A9P6J1K2</accession>
<proteinExistence type="predicted"/>
<organism evidence="2 3">
    <name type="scientific">Modicella reniformis</name>
    <dbReference type="NCBI Taxonomy" id="1440133"/>
    <lineage>
        <taxon>Eukaryota</taxon>
        <taxon>Fungi</taxon>
        <taxon>Fungi incertae sedis</taxon>
        <taxon>Mucoromycota</taxon>
        <taxon>Mortierellomycotina</taxon>
        <taxon>Mortierellomycetes</taxon>
        <taxon>Mortierellales</taxon>
        <taxon>Mortierellaceae</taxon>
        <taxon>Modicella</taxon>
    </lineage>
</organism>
<evidence type="ECO:0000259" key="1">
    <source>
        <dbReference type="Pfam" id="PF03184"/>
    </source>
</evidence>
<protein>
    <recommendedName>
        <fullName evidence="1">DDE-1 domain-containing protein</fullName>
    </recommendedName>
</protein>